<proteinExistence type="predicted"/>
<sequence length="258" mass="28232">YFEAHYKPGSHPLGASPADVLAKVAKIAQIYIERYRLNSEQARILESIVLSVAGHYLDVHSSVKVNPITLVHGPFGTGKSMLIAVLVICLDEIVSIFSNVFGWGQTSRDPDEDGSHNEGEDEGGNDGASERFHLPGARGLPRLRVLVTSMTNVAVDNVLQALLKLGYDGFRRVGSLKRIAKPIFPYVARSVQSSAEDIKELEEMLETTNDEAERESIAQKICQIRDDQSSSECDQLDDVFVVGCTCLASTLSVIRDQA</sequence>
<feature type="non-terminal residue" evidence="1">
    <location>
        <position position="258"/>
    </location>
</feature>
<evidence type="ECO:0000313" key="1">
    <source>
        <dbReference type="EMBL" id="KAJ1670712.1"/>
    </source>
</evidence>
<gene>
    <name evidence="1" type="ORF">EV182_008041</name>
</gene>
<keyword evidence="2" id="KW-1185">Reference proteome</keyword>
<protein>
    <submittedName>
        <fullName evidence="1">Uncharacterized protein</fullName>
    </submittedName>
</protein>
<name>A0ACC1HCF8_9FUNG</name>
<reference evidence="1" key="1">
    <citation type="submission" date="2022-06" db="EMBL/GenBank/DDBJ databases">
        <title>Phylogenomic reconstructions and comparative analyses of Kickxellomycotina fungi.</title>
        <authorList>
            <person name="Reynolds N.K."/>
            <person name="Stajich J.E."/>
            <person name="Barry K."/>
            <person name="Grigoriev I.V."/>
            <person name="Crous P."/>
            <person name="Smith M.E."/>
        </authorList>
    </citation>
    <scope>NUCLEOTIDE SEQUENCE</scope>
    <source>
        <strain evidence="1">RSA 2271</strain>
    </source>
</reference>
<organism evidence="1 2">
    <name type="scientific">Spiromyces aspiralis</name>
    <dbReference type="NCBI Taxonomy" id="68401"/>
    <lineage>
        <taxon>Eukaryota</taxon>
        <taxon>Fungi</taxon>
        <taxon>Fungi incertae sedis</taxon>
        <taxon>Zoopagomycota</taxon>
        <taxon>Kickxellomycotina</taxon>
        <taxon>Kickxellomycetes</taxon>
        <taxon>Kickxellales</taxon>
        <taxon>Kickxellaceae</taxon>
        <taxon>Spiromyces</taxon>
    </lineage>
</organism>
<accession>A0ACC1HCF8</accession>
<comment type="caution">
    <text evidence="1">The sequence shown here is derived from an EMBL/GenBank/DDBJ whole genome shotgun (WGS) entry which is preliminary data.</text>
</comment>
<dbReference type="Proteomes" id="UP001145114">
    <property type="component" value="Unassembled WGS sequence"/>
</dbReference>
<feature type="non-terminal residue" evidence="1">
    <location>
        <position position="1"/>
    </location>
</feature>
<dbReference type="EMBL" id="JAMZIH010009117">
    <property type="protein sequence ID" value="KAJ1670712.1"/>
    <property type="molecule type" value="Genomic_DNA"/>
</dbReference>
<evidence type="ECO:0000313" key="2">
    <source>
        <dbReference type="Proteomes" id="UP001145114"/>
    </source>
</evidence>